<keyword evidence="3" id="KW-1185">Reference proteome</keyword>
<dbReference type="HOGENOM" id="CLU_114047_0_0_9"/>
<dbReference type="PATRIC" id="fig|1045004.4.peg.35"/>
<gene>
    <name evidence="2" type="ORF">OKIT_0034</name>
</gene>
<proteinExistence type="predicted"/>
<accession>G9WIM4</accession>
<dbReference type="SUPFAM" id="SSF143100">
    <property type="entry name" value="TTHA1013/TTHA0281-like"/>
    <property type="match status" value="1"/>
</dbReference>
<organism evidence="2 3">
    <name type="scientific">Oenococcus kitaharae DSM 17330</name>
    <dbReference type="NCBI Taxonomy" id="1045004"/>
    <lineage>
        <taxon>Bacteria</taxon>
        <taxon>Bacillati</taxon>
        <taxon>Bacillota</taxon>
        <taxon>Bacilli</taxon>
        <taxon>Lactobacillales</taxon>
        <taxon>Lactobacillaceae</taxon>
        <taxon>Oenococcus</taxon>
    </lineage>
</organism>
<dbReference type="Gene3D" id="3.30.160.250">
    <property type="match status" value="1"/>
</dbReference>
<dbReference type="OrthoDB" id="5419659at2"/>
<dbReference type="eggNOG" id="COG1598">
    <property type="taxonomic scope" value="Bacteria"/>
</dbReference>
<reference evidence="2 3" key="1">
    <citation type="journal article" date="2012" name="PLoS ONE">
        <title>Functional divergence in the genus oenococcus as predicted by genome sequencing of the newly-described species, Oenococcus kitaharae.</title>
        <authorList>
            <person name="Borneman A.R."/>
            <person name="McCarthy J.M."/>
            <person name="Chambers P.J."/>
            <person name="Bartowsky E.J."/>
        </authorList>
    </citation>
    <scope>NUCLEOTIDE SEQUENCE [LARGE SCALE GENOMIC DNA]</scope>
    <source>
        <strain evidence="3">DSM17330</strain>
    </source>
</reference>
<dbReference type="Pfam" id="PF15919">
    <property type="entry name" value="HicB_lk_antitox"/>
    <property type="match status" value="1"/>
</dbReference>
<dbReference type="Proteomes" id="UP000004959">
    <property type="component" value="Chromosome"/>
</dbReference>
<dbReference type="InterPro" id="IPR031807">
    <property type="entry name" value="HicB-like"/>
</dbReference>
<name>G9WIM4_9LACO</name>
<evidence type="ECO:0000313" key="3">
    <source>
        <dbReference type="Proteomes" id="UP000004959"/>
    </source>
</evidence>
<dbReference type="InterPro" id="IPR035069">
    <property type="entry name" value="TTHA1013/TTHA0281-like"/>
</dbReference>
<comment type="caution">
    <text evidence="2">The sequence shown here is derived from an EMBL/GenBank/DDBJ whole genome shotgun (WGS) entry which is preliminary data.</text>
</comment>
<dbReference type="EMBL" id="AFVZ01000001">
    <property type="protein sequence ID" value="EHN58163.1"/>
    <property type="molecule type" value="Genomic_DNA"/>
</dbReference>
<feature type="domain" description="HicB-like antitoxin of toxin-antitoxin system" evidence="1">
    <location>
        <begin position="8"/>
        <end position="119"/>
    </location>
</feature>
<evidence type="ECO:0000313" key="2">
    <source>
        <dbReference type="EMBL" id="EHN58163.1"/>
    </source>
</evidence>
<protein>
    <submittedName>
        <fullName evidence="2">Hypothetical phage protein</fullName>
    </submittedName>
</protein>
<dbReference type="RefSeq" id="WP_007744219.1">
    <property type="nucleotide sequence ID" value="NZ_CM001398.1"/>
</dbReference>
<evidence type="ECO:0000259" key="1">
    <source>
        <dbReference type="Pfam" id="PF15919"/>
    </source>
</evidence>
<sequence>MKERYLVYPAIFEKDGQGYVVNFPDVPNAFTEGDNLKQALVRASEVLGAILTVDYQDVYPTASDISQIKVQGQQAVYPVEVDLVQAREQTKSVSVKKNTTIPADLARRAEAQGINFSQTLTEALEKKLKVC</sequence>
<dbReference type="STRING" id="336988.NT96_03395"/>
<dbReference type="AlphaFoldDB" id="G9WIM4"/>